<reference evidence="1 2" key="1">
    <citation type="submission" date="2021-02" db="EMBL/GenBank/DDBJ databases">
        <title>Alicyclobacillus curvatus sp. nov. and Alicyclobacillus mengziensis sp. nov., two acidophilic bacteria isolated from acid mine drainage.</title>
        <authorList>
            <person name="Huang Y."/>
        </authorList>
    </citation>
    <scope>NUCLEOTIDE SEQUENCE [LARGE SCALE GENOMIC DNA]</scope>
    <source>
        <strain evidence="1 2">S30H14</strain>
    </source>
</reference>
<name>A0A9X7VWU7_9BACL</name>
<organism evidence="1 2">
    <name type="scientific">Alicyclobacillus mengziensis</name>
    <dbReference type="NCBI Taxonomy" id="2931921"/>
    <lineage>
        <taxon>Bacteria</taxon>
        <taxon>Bacillati</taxon>
        <taxon>Bacillota</taxon>
        <taxon>Bacilli</taxon>
        <taxon>Bacillales</taxon>
        <taxon>Alicyclobacillaceae</taxon>
        <taxon>Alicyclobacillus</taxon>
    </lineage>
</organism>
<evidence type="ECO:0000313" key="2">
    <source>
        <dbReference type="Proteomes" id="UP000663505"/>
    </source>
</evidence>
<dbReference type="RefSeq" id="WP_206655669.1">
    <property type="nucleotide sequence ID" value="NZ_CP071182.1"/>
</dbReference>
<accession>A0A9X7VWU7</accession>
<dbReference type="Proteomes" id="UP000663505">
    <property type="component" value="Chromosome"/>
</dbReference>
<dbReference type="KEGG" id="afx:JZ786_17610"/>
<sequence>MPNFIWIGFVAVDTPQQNSNGVNVGQFNSSGWDADMKFNTAQGGNFGTFSTNITAGSLMLDNLEVADGNINDADFKPAIDTNI</sequence>
<proteinExistence type="predicted"/>
<gene>
    <name evidence="1" type="ORF">JZ786_17610</name>
</gene>
<dbReference type="AlphaFoldDB" id="A0A9X7VWU7"/>
<dbReference type="EMBL" id="CP071182">
    <property type="protein sequence ID" value="QSO46300.1"/>
    <property type="molecule type" value="Genomic_DNA"/>
</dbReference>
<protein>
    <submittedName>
        <fullName evidence="1">Uncharacterized protein</fullName>
    </submittedName>
</protein>
<keyword evidence="2" id="KW-1185">Reference proteome</keyword>
<evidence type="ECO:0000313" key="1">
    <source>
        <dbReference type="EMBL" id="QSO46300.1"/>
    </source>
</evidence>